<keyword evidence="5 11" id="KW-0418">Kinase</keyword>
<comment type="similarity">
    <text evidence="1">Belongs to the CpsD/CapB family.</text>
</comment>
<dbReference type="KEGG" id="uli:ETAA1_23850"/>
<evidence type="ECO:0000256" key="7">
    <source>
        <dbReference type="ARBA" id="ARBA00023137"/>
    </source>
</evidence>
<keyword evidence="12" id="KW-1185">Reference proteome</keyword>
<feature type="compositionally biased region" description="Low complexity" evidence="9">
    <location>
        <begin position="356"/>
        <end position="365"/>
    </location>
</feature>
<evidence type="ECO:0000313" key="11">
    <source>
        <dbReference type="EMBL" id="QDU20433.1"/>
    </source>
</evidence>
<evidence type="ECO:0000259" key="10">
    <source>
        <dbReference type="Pfam" id="PF13614"/>
    </source>
</evidence>
<feature type="region of interest" description="Disordered" evidence="9">
    <location>
        <begin position="116"/>
        <end position="144"/>
    </location>
</feature>
<evidence type="ECO:0000256" key="9">
    <source>
        <dbReference type="SAM" id="MobiDB-lite"/>
    </source>
</evidence>
<dbReference type="NCBIfam" id="TIGR01007">
    <property type="entry name" value="eps_fam"/>
    <property type="match status" value="1"/>
</dbReference>
<feature type="compositionally biased region" description="Pro residues" evidence="9">
    <location>
        <begin position="119"/>
        <end position="139"/>
    </location>
</feature>
<dbReference type="Proteomes" id="UP000319576">
    <property type="component" value="Chromosome"/>
</dbReference>
<dbReference type="SUPFAM" id="SSF52540">
    <property type="entry name" value="P-loop containing nucleoside triphosphate hydrolases"/>
    <property type="match status" value="1"/>
</dbReference>
<evidence type="ECO:0000256" key="2">
    <source>
        <dbReference type="ARBA" id="ARBA00011903"/>
    </source>
</evidence>
<dbReference type="EC" id="2.7.10.2" evidence="2"/>
<keyword evidence="6" id="KW-0067">ATP-binding</keyword>
<dbReference type="InterPro" id="IPR050445">
    <property type="entry name" value="Bact_polysacc_biosynth/exp"/>
</dbReference>
<dbReference type="EMBL" id="CP036273">
    <property type="protein sequence ID" value="QDU20433.1"/>
    <property type="molecule type" value="Genomic_DNA"/>
</dbReference>
<dbReference type="CDD" id="cd05387">
    <property type="entry name" value="BY-kinase"/>
    <property type="match status" value="1"/>
</dbReference>
<keyword evidence="4" id="KW-0547">Nucleotide-binding</keyword>
<dbReference type="GO" id="GO:0005524">
    <property type="term" value="F:ATP binding"/>
    <property type="evidence" value="ECO:0007669"/>
    <property type="project" value="UniProtKB-KW"/>
</dbReference>
<evidence type="ECO:0000256" key="6">
    <source>
        <dbReference type="ARBA" id="ARBA00022840"/>
    </source>
</evidence>
<dbReference type="Pfam" id="PF13614">
    <property type="entry name" value="AAA_31"/>
    <property type="match status" value="1"/>
</dbReference>
<dbReference type="InterPro" id="IPR005702">
    <property type="entry name" value="Wzc-like_C"/>
</dbReference>
<feature type="domain" description="AAA" evidence="10">
    <location>
        <begin position="516"/>
        <end position="648"/>
    </location>
</feature>
<dbReference type="InterPro" id="IPR027417">
    <property type="entry name" value="P-loop_NTPase"/>
</dbReference>
<comment type="catalytic activity">
    <reaction evidence="8">
        <text>L-tyrosyl-[protein] + ATP = O-phospho-L-tyrosyl-[protein] + ADP + H(+)</text>
        <dbReference type="Rhea" id="RHEA:10596"/>
        <dbReference type="Rhea" id="RHEA-COMP:10136"/>
        <dbReference type="Rhea" id="RHEA-COMP:20101"/>
        <dbReference type="ChEBI" id="CHEBI:15378"/>
        <dbReference type="ChEBI" id="CHEBI:30616"/>
        <dbReference type="ChEBI" id="CHEBI:46858"/>
        <dbReference type="ChEBI" id="CHEBI:61978"/>
        <dbReference type="ChEBI" id="CHEBI:456216"/>
        <dbReference type="EC" id="2.7.10.2"/>
    </reaction>
</comment>
<dbReference type="GO" id="GO:0005886">
    <property type="term" value="C:plasma membrane"/>
    <property type="evidence" value="ECO:0007669"/>
    <property type="project" value="TreeGrafter"/>
</dbReference>
<name>A0A517XSH4_9BACT</name>
<reference evidence="11 12" key="1">
    <citation type="submission" date="2019-02" db="EMBL/GenBank/DDBJ databases">
        <title>Deep-cultivation of Planctomycetes and their phenomic and genomic characterization uncovers novel biology.</title>
        <authorList>
            <person name="Wiegand S."/>
            <person name="Jogler M."/>
            <person name="Boedeker C."/>
            <person name="Pinto D."/>
            <person name="Vollmers J."/>
            <person name="Rivas-Marin E."/>
            <person name="Kohn T."/>
            <person name="Peeters S.H."/>
            <person name="Heuer A."/>
            <person name="Rast P."/>
            <person name="Oberbeckmann S."/>
            <person name="Bunk B."/>
            <person name="Jeske O."/>
            <person name="Meyerdierks A."/>
            <person name="Storesund J.E."/>
            <person name="Kallscheuer N."/>
            <person name="Luecker S."/>
            <person name="Lage O.M."/>
            <person name="Pohl T."/>
            <person name="Merkel B.J."/>
            <person name="Hornburger P."/>
            <person name="Mueller R.-W."/>
            <person name="Bruemmer F."/>
            <person name="Labrenz M."/>
            <person name="Spormann A.M."/>
            <person name="Op den Camp H."/>
            <person name="Overmann J."/>
            <person name="Amann R."/>
            <person name="Jetten M.S.M."/>
            <person name="Mascher T."/>
            <person name="Medema M.H."/>
            <person name="Devos D.P."/>
            <person name="Kaster A.-K."/>
            <person name="Ovreas L."/>
            <person name="Rohde M."/>
            <person name="Galperin M.Y."/>
            <person name="Jogler C."/>
        </authorList>
    </citation>
    <scope>NUCLEOTIDE SEQUENCE [LARGE SCALE GENOMIC DNA]</scope>
    <source>
        <strain evidence="11 12">ETA_A1</strain>
    </source>
</reference>
<keyword evidence="7" id="KW-0829">Tyrosine-protein kinase</keyword>
<dbReference type="AlphaFoldDB" id="A0A517XSH4"/>
<organism evidence="11 12">
    <name type="scientific">Urbifossiella limnaea</name>
    <dbReference type="NCBI Taxonomy" id="2528023"/>
    <lineage>
        <taxon>Bacteria</taxon>
        <taxon>Pseudomonadati</taxon>
        <taxon>Planctomycetota</taxon>
        <taxon>Planctomycetia</taxon>
        <taxon>Gemmatales</taxon>
        <taxon>Gemmataceae</taxon>
        <taxon>Urbifossiella</taxon>
    </lineage>
</organism>
<evidence type="ECO:0000256" key="5">
    <source>
        <dbReference type="ARBA" id="ARBA00022777"/>
    </source>
</evidence>
<dbReference type="PANTHER" id="PTHR32309">
    <property type="entry name" value="TYROSINE-PROTEIN KINASE"/>
    <property type="match status" value="1"/>
</dbReference>
<evidence type="ECO:0000256" key="1">
    <source>
        <dbReference type="ARBA" id="ARBA00007316"/>
    </source>
</evidence>
<evidence type="ECO:0000256" key="3">
    <source>
        <dbReference type="ARBA" id="ARBA00022679"/>
    </source>
</evidence>
<evidence type="ECO:0000313" key="12">
    <source>
        <dbReference type="Proteomes" id="UP000319576"/>
    </source>
</evidence>
<sequence length="697" mass="73003">MVLTAGFVGLIAGLAAGYDHFRKQPAEYASTGVVSGRDPGAVVAPAVLDRAARKLDAMVPFAPALPATTSERAAYLHEHLAVESRDGTFHVVFRGPNPADTPKYLRAVLEAYVAEGAPRPQPTPPLPPAPGATVPPSPTPVDSDSKIAAERQKLERDLAAVTAEKLPAIETRLAQNKTALMTTQGKLRDADRDLKAIDAAGSDKTRRAALMKQFGVTPDAAPPLVSSPEEKELSTQLVSFQRKKAELGRRLGPEHRDIVALDEQIRFVRDLLAKAAPPKPAADALDRHRDALTERWAKLNTDASALAESVQRDEATLAAAAPIRAKLDELALRPPAPQPFPVQQQPAPAATPTPAPEAVATGPEVISSPSEGERVSPLLAASLVPGGAIGLVGGLVLGFLASLVSAAVANRPKRESPKAAPPKPVVQSGTVRRTGLTRVVKYDGPPLGVPVLGLIPPLRLDQPVEKKSVEGWSPALVSYARPNSPEAEAFRAARRALTDALDSAGHKAVVVTGPGDGGDGKTTTAANLALSLAQSGKRVLLIDCDYRGTKQQELFRLGRLGDSLKSVLMNDVDLRVAVRTCDVPNFYILPAGRGPVDGADLLTRAKFKDLVSELKAQYEYVVLDAPPTTAEKELKALAEQADGMVLVVRGGADAASRVATATSEIARAGSRVLGAVVTAAPPRPAVPQADPAGATAV</sequence>
<evidence type="ECO:0000256" key="8">
    <source>
        <dbReference type="ARBA" id="ARBA00051245"/>
    </source>
</evidence>
<feature type="region of interest" description="Disordered" evidence="9">
    <location>
        <begin position="334"/>
        <end position="371"/>
    </location>
</feature>
<keyword evidence="3 11" id="KW-0808">Transferase</keyword>
<dbReference type="PANTHER" id="PTHR32309:SF13">
    <property type="entry name" value="FERRIC ENTEROBACTIN TRANSPORT PROTEIN FEPE"/>
    <property type="match status" value="1"/>
</dbReference>
<dbReference type="GO" id="GO:0004715">
    <property type="term" value="F:non-membrane spanning protein tyrosine kinase activity"/>
    <property type="evidence" value="ECO:0007669"/>
    <property type="project" value="UniProtKB-EC"/>
</dbReference>
<proteinExistence type="inferred from homology"/>
<evidence type="ECO:0000256" key="4">
    <source>
        <dbReference type="ARBA" id="ARBA00022741"/>
    </source>
</evidence>
<dbReference type="InterPro" id="IPR025669">
    <property type="entry name" value="AAA_dom"/>
</dbReference>
<gene>
    <name evidence="11" type="primary">ywqD_2</name>
    <name evidence="11" type="ORF">ETAA1_23850</name>
</gene>
<accession>A0A517XSH4</accession>
<dbReference type="Gene3D" id="3.40.50.300">
    <property type="entry name" value="P-loop containing nucleotide triphosphate hydrolases"/>
    <property type="match status" value="1"/>
</dbReference>
<protein>
    <recommendedName>
        <fullName evidence="2">non-specific protein-tyrosine kinase</fullName>
        <ecNumber evidence="2">2.7.10.2</ecNumber>
    </recommendedName>
</protein>